<dbReference type="STRING" id="1448318.A0A319F5M4"/>
<dbReference type="InterPro" id="IPR054289">
    <property type="entry name" value="DUF7025"/>
</dbReference>
<keyword evidence="3" id="KW-0378">Hydrolase</keyword>
<dbReference type="SMART" id="SM00382">
    <property type="entry name" value="AAA"/>
    <property type="match status" value="1"/>
</dbReference>
<dbReference type="EMBL" id="KZ826319">
    <property type="protein sequence ID" value="PYI11089.1"/>
    <property type="molecule type" value="Genomic_DNA"/>
</dbReference>
<sequence>MRNVNETGPETPNPDSKEYASHGSICKVHNLYQTKPDDRGRTSWTKDLPSDLLEPAESTETGQYSLIVRHVKCYNGRKPLQVHSIVIQNQATKDFLAKVMKGYPGLTMTLERVEFEAPFKPFVHRWTQFCTARTEETDSTTKSNIDLLYDILVEELGETIQRKDDLVSNGVMTFNLLWSIFEPGAMIFNVLDGSPRAFIFDSSETTCEDFKITSRYIDFGGENFGFMVKKFKLPAYDGTVSIASLPVFSLAYHPDRDGVEKQLIARGRLWEGYKGSHYKHYEGVAVGYFLCREAKYYINGRIVIDTESYNTFNPDEAVHLTRGTGLKTLPEDKHLIATPILRGYSLKDKKWLEFNVDKVKEITWNSHAFDSLVLPSPRQDLKELILSFARAQSRSLNEFDDVIQGKGRGVIVLLSGPPGVGKTLTAESVAEVMKVPLYALSAGDLGTEPSRMEDNLKDILRMVPRWGAVLLLDEADVFLEARNSTDLARNELVSIFLRLLEYYEGILFLTSNRAENLDPAFESRIHVSLRYPELNLSSRRQIWSQFLGKDLEAFASAELDELARVPLNGRQIKNVLITAHLLARERGTKLGYEQVQTVLRLREPDAVTGGDEQGQTA</sequence>
<dbReference type="Gene3D" id="3.40.50.300">
    <property type="entry name" value="P-loop containing nucleotide triphosphate hydrolases"/>
    <property type="match status" value="1"/>
</dbReference>
<gene>
    <name evidence="3" type="ORF">BO78DRAFT_304180</name>
</gene>
<evidence type="ECO:0000259" key="2">
    <source>
        <dbReference type="SMART" id="SM00382"/>
    </source>
</evidence>
<name>A0A319F5M4_ASPSB</name>
<dbReference type="AlphaFoldDB" id="A0A319F5M4"/>
<dbReference type="VEuPathDB" id="FungiDB:BO78DRAFT_304180"/>
<feature type="compositionally biased region" description="Polar residues" evidence="1">
    <location>
        <begin position="1"/>
        <end position="14"/>
    </location>
</feature>
<dbReference type="InterPro" id="IPR003959">
    <property type="entry name" value="ATPase_AAA_core"/>
</dbReference>
<dbReference type="Pfam" id="PF00004">
    <property type="entry name" value="AAA"/>
    <property type="match status" value="1"/>
</dbReference>
<feature type="domain" description="AAA+ ATPase" evidence="2">
    <location>
        <begin position="408"/>
        <end position="532"/>
    </location>
</feature>
<evidence type="ECO:0000313" key="4">
    <source>
        <dbReference type="Proteomes" id="UP000248423"/>
    </source>
</evidence>
<dbReference type="SUPFAM" id="SSF52540">
    <property type="entry name" value="P-loop containing nucleoside triphosphate hydrolases"/>
    <property type="match status" value="1"/>
</dbReference>
<dbReference type="PANTHER" id="PTHR46411">
    <property type="entry name" value="FAMILY ATPASE, PUTATIVE-RELATED"/>
    <property type="match status" value="1"/>
</dbReference>
<organism evidence="3 4">
    <name type="scientific">Aspergillus sclerotiicarbonarius (strain CBS 121057 / IBT 28362)</name>
    <dbReference type="NCBI Taxonomy" id="1448318"/>
    <lineage>
        <taxon>Eukaryota</taxon>
        <taxon>Fungi</taxon>
        <taxon>Dikarya</taxon>
        <taxon>Ascomycota</taxon>
        <taxon>Pezizomycotina</taxon>
        <taxon>Eurotiomycetes</taxon>
        <taxon>Eurotiomycetidae</taxon>
        <taxon>Eurotiales</taxon>
        <taxon>Aspergillaceae</taxon>
        <taxon>Aspergillus</taxon>
        <taxon>Aspergillus subgen. Circumdati</taxon>
    </lineage>
</organism>
<keyword evidence="4" id="KW-1185">Reference proteome</keyword>
<dbReference type="OrthoDB" id="10042665at2759"/>
<proteinExistence type="predicted"/>
<dbReference type="GO" id="GO:0016887">
    <property type="term" value="F:ATP hydrolysis activity"/>
    <property type="evidence" value="ECO:0007669"/>
    <property type="project" value="InterPro"/>
</dbReference>
<evidence type="ECO:0000313" key="3">
    <source>
        <dbReference type="EMBL" id="PYI11089.1"/>
    </source>
</evidence>
<dbReference type="CDD" id="cd19481">
    <property type="entry name" value="RecA-like_protease"/>
    <property type="match status" value="1"/>
</dbReference>
<evidence type="ECO:0000256" key="1">
    <source>
        <dbReference type="SAM" id="MobiDB-lite"/>
    </source>
</evidence>
<dbReference type="Proteomes" id="UP000248423">
    <property type="component" value="Unassembled WGS sequence"/>
</dbReference>
<dbReference type="InterPro" id="IPR027417">
    <property type="entry name" value="P-loop_NTPase"/>
</dbReference>
<feature type="region of interest" description="Disordered" evidence="1">
    <location>
        <begin position="1"/>
        <end position="20"/>
    </location>
</feature>
<protein>
    <submittedName>
        <fullName evidence="3">P-loop containing nucleoside triphosphate hydrolase protein</fullName>
    </submittedName>
</protein>
<reference evidence="3 4" key="1">
    <citation type="submission" date="2018-02" db="EMBL/GenBank/DDBJ databases">
        <title>The genomes of Aspergillus section Nigri reveals drivers in fungal speciation.</title>
        <authorList>
            <consortium name="DOE Joint Genome Institute"/>
            <person name="Vesth T.C."/>
            <person name="Nybo J."/>
            <person name="Theobald S."/>
            <person name="Brandl J."/>
            <person name="Frisvad J.C."/>
            <person name="Nielsen K.F."/>
            <person name="Lyhne E.K."/>
            <person name="Kogle M.E."/>
            <person name="Kuo A."/>
            <person name="Riley R."/>
            <person name="Clum A."/>
            <person name="Nolan M."/>
            <person name="Lipzen A."/>
            <person name="Salamov A."/>
            <person name="Henrissat B."/>
            <person name="Wiebenga A."/>
            <person name="De vries R.P."/>
            <person name="Grigoriev I.V."/>
            <person name="Mortensen U.H."/>
            <person name="Andersen M.R."/>
            <person name="Baker S.E."/>
        </authorList>
    </citation>
    <scope>NUCLEOTIDE SEQUENCE [LARGE SCALE GENOMIC DNA]</scope>
    <source>
        <strain evidence="3 4">CBS 121057</strain>
    </source>
</reference>
<dbReference type="GO" id="GO:0005524">
    <property type="term" value="F:ATP binding"/>
    <property type="evidence" value="ECO:0007669"/>
    <property type="project" value="InterPro"/>
</dbReference>
<dbReference type="Pfam" id="PF22942">
    <property type="entry name" value="DUF7025"/>
    <property type="match status" value="1"/>
</dbReference>
<dbReference type="InterPro" id="IPR003593">
    <property type="entry name" value="AAA+_ATPase"/>
</dbReference>
<accession>A0A319F5M4</accession>
<dbReference type="PANTHER" id="PTHR46411:SF3">
    <property type="entry name" value="AAA+ ATPASE DOMAIN-CONTAINING PROTEIN"/>
    <property type="match status" value="1"/>
</dbReference>